<organism evidence="2">
    <name type="scientific">Vecturithrix granuli</name>
    <dbReference type="NCBI Taxonomy" id="1499967"/>
    <lineage>
        <taxon>Bacteria</taxon>
        <taxon>Candidatus Moduliflexota</taxon>
        <taxon>Candidatus Vecturitrichia</taxon>
        <taxon>Candidatus Vecturitrichales</taxon>
        <taxon>Candidatus Vecturitrichaceae</taxon>
        <taxon>Candidatus Vecturithrix</taxon>
    </lineage>
</organism>
<dbReference type="CDD" id="cd00761">
    <property type="entry name" value="Glyco_tranf_GTA_type"/>
    <property type="match status" value="1"/>
</dbReference>
<dbReference type="GO" id="GO:0016740">
    <property type="term" value="F:transferase activity"/>
    <property type="evidence" value="ECO:0007669"/>
    <property type="project" value="UniProtKB-KW"/>
</dbReference>
<reference evidence="2" key="1">
    <citation type="journal article" date="2015" name="PeerJ">
        <title>First genomic representation of candidate bacterial phylum KSB3 points to enhanced environmental sensing as a trigger of wastewater bulking.</title>
        <authorList>
            <person name="Sekiguchi Y."/>
            <person name="Ohashi A."/>
            <person name="Parks D.H."/>
            <person name="Yamauchi T."/>
            <person name="Tyson G.W."/>
            <person name="Hugenholtz P."/>
        </authorList>
    </citation>
    <scope>NUCLEOTIDE SEQUENCE [LARGE SCALE GENOMIC DNA]</scope>
</reference>
<dbReference type="InterPro" id="IPR001173">
    <property type="entry name" value="Glyco_trans_2-like"/>
</dbReference>
<keyword evidence="2" id="KW-0808">Transferase</keyword>
<gene>
    <name evidence="2" type="ORF">U27_05803</name>
</gene>
<proteinExistence type="predicted"/>
<dbReference type="PANTHER" id="PTHR22916:SF56">
    <property type="entry name" value="GLYCOSYL TRANSFERASE"/>
    <property type="match status" value="1"/>
</dbReference>
<dbReference type="STRING" id="1499967.U27_05803"/>
<dbReference type="Proteomes" id="UP000030661">
    <property type="component" value="Unassembled WGS sequence"/>
</dbReference>
<accession>A0A081C2M3</accession>
<dbReference type="InterPro" id="IPR029044">
    <property type="entry name" value="Nucleotide-diphossugar_trans"/>
</dbReference>
<dbReference type="Gene3D" id="3.90.550.10">
    <property type="entry name" value="Spore Coat Polysaccharide Biosynthesis Protein SpsA, Chain A"/>
    <property type="match status" value="1"/>
</dbReference>
<dbReference type="SUPFAM" id="SSF53448">
    <property type="entry name" value="Nucleotide-diphospho-sugar transferases"/>
    <property type="match status" value="1"/>
</dbReference>
<dbReference type="Pfam" id="PF00535">
    <property type="entry name" value="Glycos_transf_2"/>
    <property type="match status" value="1"/>
</dbReference>
<evidence type="ECO:0000313" key="3">
    <source>
        <dbReference type="Proteomes" id="UP000030661"/>
    </source>
</evidence>
<dbReference type="HOGENOM" id="CLU_025996_16_0_0"/>
<feature type="domain" description="Glycosyltransferase 2-like" evidence="1">
    <location>
        <begin position="5"/>
        <end position="170"/>
    </location>
</feature>
<sequence length="292" mass="33880">MPQVSVGLPVYNGENFIAEAIDSILNQSFEDLELVICDNASTDTTMEICQKYLSQDKRIQYHRHEKNFGAAYNYNRSFELASGEYFKWISHDDLCAPTFLERCVEVLDRETSCVLCYPKTAIIDEYGEILSYHEDKLDLSDSVPHKRLRKFLRKPAGCNPVFGLIRRDILATTQLIGAYESSDHNLLVELCLRGQFCEVPEYLFFRRNHPKMSRRVNKSSRDFALWFDPNYRGANRFPFLKLLLELIKCIQHSPISLREKCLCSGELIGAAFVLSYRAAIWSRARADQKRMY</sequence>
<protein>
    <submittedName>
        <fullName evidence="2">Glycosyl transferase, family 2</fullName>
    </submittedName>
</protein>
<evidence type="ECO:0000313" key="2">
    <source>
        <dbReference type="EMBL" id="GAK58828.1"/>
    </source>
</evidence>
<dbReference type="PANTHER" id="PTHR22916">
    <property type="entry name" value="GLYCOSYLTRANSFERASE"/>
    <property type="match status" value="1"/>
</dbReference>
<name>A0A081C2M3_VECG1</name>
<keyword evidence="3" id="KW-1185">Reference proteome</keyword>
<dbReference type="AlphaFoldDB" id="A0A081C2M3"/>
<evidence type="ECO:0000259" key="1">
    <source>
        <dbReference type="Pfam" id="PF00535"/>
    </source>
</evidence>
<dbReference type="EMBL" id="DF820468">
    <property type="protein sequence ID" value="GAK58828.1"/>
    <property type="molecule type" value="Genomic_DNA"/>
</dbReference>